<dbReference type="Gene3D" id="3.90.850.10">
    <property type="entry name" value="Fumarylacetoacetase-like, C-terminal domain"/>
    <property type="match status" value="2"/>
</dbReference>
<dbReference type="AlphaFoldDB" id="A0A9P9FGB9"/>
<dbReference type="EMBL" id="JAGMUU010000002">
    <property type="protein sequence ID" value="KAH7160565.1"/>
    <property type="molecule type" value="Genomic_DNA"/>
</dbReference>
<name>A0A9P9FGB9_9HYPO</name>
<reference evidence="4" key="1">
    <citation type="journal article" date="2021" name="Nat. Commun.">
        <title>Genetic determinants of endophytism in the Arabidopsis root mycobiome.</title>
        <authorList>
            <person name="Mesny F."/>
            <person name="Miyauchi S."/>
            <person name="Thiergart T."/>
            <person name="Pickel B."/>
            <person name="Atanasova L."/>
            <person name="Karlsson M."/>
            <person name="Huettel B."/>
            <person name="Barry K.W."/>
            <person name="Haridas S."/>
            <person name="Chen C."/>
            <person name="Bauer D."/>
            <person name="Andreopoulos W."/>
            <person name="Pangilinan J."/>
            <person name="LaButti K."/>
            <person name="Riley R."/>
            <person name="Lipzen A."/>
            <person name="Clum A."/>
            <person name="Drula E."/>
            <person name="Henrissat B."/>
            <person name="Kohler A."/>
            <person name="Grigoriev I.V."/>
            <person name="Martin F.M."/>
            <person name="Hacquard S."/>
        </authorList>
    </citation>
    <scope>NUCLEOTIDE SEQUENCE</scope>
    <source>
        <strain evidence="4">MPI-CAGE-AT-0021</strain>
    </source>
</reference>
<evidence type="ECO:0000313" key="4">
    <source>
        <dbReference type="EMBL" id="KAH7160565.1"/>
    </source>
</evidence>
<dbReference type="OrthoDB" id="411064at2759"/>
<organism evidence="4 5">
    <name type="scientific">Dactylonectria estremocensis</name>
    <dbReference type="NCBI Taxonomy" id="1079267"/>
    <lineage>
        <taxon>Eukaryota</taxon>
        <taxon>Fungi</taxon>
        <taxon>Dikarya</taxon>
        <taxon>Ascomycota</taxon>
        <taxon>Pezizomycotina</taxon>
        <taxon>Sordariomycetes</taxon>
        <taxon>Hypocreomycetidae</taxon>
        <taxon>Hypocreales</taxon>
        <taxon>Nectriaceae</taxon>
        <taxon>Dactylonectria</taxon>
    </lineage>
</organism>
<evidence type="ECO:0000313" key="5">
    <source>
        <dbReference type="Proteomes" id="UP000717696"/>
    </source>
</evidence>
<dbReference type="InterPro" id="IPR011234">
    <property type="entry name" value="Fumarylacetoacetase-like_C"/>
</dbReference>
<comment type="caution">
    <text evidence="4">The sequence shown here is derived from an EMBL/GenBank/DDBJ whole genome shotgun (WGS) entry which is preliminary data.</text>
</comment>
<evidence type="ECO:0000259" key="3">
    <source>
        <dbReference type="Pfam" id="PF01557"/>
    </source>
</evidence>
<dbReference type="GO" id="GO:0046872">
    <property type="term" value="F:metal ion binding"/>
    <property type="evidence" value="ECO:0007669"/>
    <property type="project" value="UniProtKB-KW"/>
</dbReference>
<dbReference type="PANTHER" id="PTHR11820:SF86">
    <property type="entry name" value="FUMARYLACETOACETATE HYDROLASE FAMILY PROTEIN (AFU_ORTHOLOGUE AFUA_7G07000)"/>
    <property type="match status" value="1"/>
</dbReference>
<dbReference type="PANTHER" id="PTHR11820">
    <property type="entry name" value="ACYLPYRUVASE"/>
    <property type="match status" value="1"/>
</dbReference>
<feature type="domain" description="Fumarylacetoacetase-like C-terminal" evidence="3">
    <location>
        <begin position="15"/>
        <end position="81"/>
    </location>
</feature>
<dbReference type="InterPro" id="IPR036663">
    <property type="entry name" value="Fumarylacetoacetase_C_sf"/>
</dbReference>
<evidence type="ECO:0000256" key="1">
    <source>
        <dbReference type="ARBA" id="ARBA00010211"/>
    </source>
</evidence>
<proteinExistence type="inferred from homology"/>
<dbReference type="SUPFAM" id="SSF56529">
    <property type="entry name" value="FAH"/>
    <property type="match status" value="1"/>
</dbReference>
<keyword evidence="5" id="KW-1185">Reference proteome</keyword>
<evidence type="ECO:0000256" key="2">
    <source>
        <dbReference type="ARBA" id="ARBA00022723"/>
    </source>
</evidence>
<protein>
    <recommendedName>
        <fullName evidence="3">Fumarylacetoacetase-like C-terminal domain-containing protein</fullName>
    </recommendedName>
</protein>
<accession>A0A9P9FGB9</accession>
<keyword evidence="2" id="KW-0479">Metal-binding</keyword>
<comment type="similarity">
    <text evidence="1">Belongs to the FAH family.</text>
</comment>
<dbReference type="Proteomes" id="UP000717696">
    <property type="component" value="Unassembled WGS sequence"/>
</dbReference>
<sequence>MISKLRAASLSDYGFQLPEKAGGQFFFAKAFDKFAPIGPALTHPNVFKQGEGLGIITRLNGQVVQEAKFAEDLVWKPAELLRLDEPNTPAEVGVFKQPRRLVADGDIVEVEVPNLGTLRNKIIFE</sequence>
<dbReference type="Pfam" id="PF01557">
    <property type="entry name" value="FAA_hydrolase"/>
    <property type="match status" value="1"/>
</dbReference>
<gene>
    <name evidence="4" type="ORF">B0J13DRAFT_519965</name>
</gene>
<dbReference type="GO" id="GO:0018773">
    <property type="term" value="F:acetylpyruvate hydrolase activity"/>
    <property type="evidence" value="ECO:0007669"/>
    <property type="project" value="TreeGrafter"/>
</dbReference>